<evidence type="ECO:0000256" key="5">
    <source>
        <dbReference type="ARBA" id="ARBA00022970"/>
    </source>
</evidence>
<keyword evidence="6 8" id="KW-1133">Transmembrane helix</keyword>
<reference evidence="10" key="1">
    <citation type="submission" date="2019-05" db="EMBL/GenBank/DDBJ databases">
        <authorList>
            <consortium name="Pathogen Informatics"/>
        </authorList>
    </citation>
    <scope>NUCLEOTIDE SEQUENCE [LARGE SCALE GENOMIC DNA]</scope>
    <source>
        <strain evidence="10">NCTC12965</strain>
    </source>
</reference>
<dbReference type="EMBL" id="CABEEZ010000008">
    <property type="protein sequence ID" value="VTR14896.1"/>
    <property type="molecule type" value="Genomic_DNA"/>
</dbReference>
<sequence length="116" mass="12828">MGSGKTISLAGPSIIFVYMIIGFMLFFVMRAMGELLLSNLQYKSFSDFAADLLGPWAGFFTGWTLLVLLGGDRHCRRGGHYRLRAVLVPRSLPMDRLFTVRVAAAQPESGNGENVR</sequence>
<dbReference type="GO" id="GO:0005886">
    <property type="term" value="C:plasma membrane"/>
    <property type="evidence" value="ECO:0007669"/>
    <property type="project" value="UniProtKB-SubCell"/>
</dbReference>
<evidence type="ECO:0000256" key="7">
    <source>
        <dbReference type="ARBA" id="ARBA00023136"/>
    </source>
</evidence>
<dbReference type="PROSITE" id="PS00218">
    <property type="entry name" value="AMINO_ACID_PERMEASE_1"/>
    <property type="match status" value="1"/>
</dbReference>
<name>A0A4U9T624_SERFO</name>
<keyword evidence="4 8" id="KW-0812">Transmembrane</keyword>
<feature type="transmembrane region" description="Helical" evidence="8">
    <location>
        <begin position="7"/>
        <end position="28"/>
    </location>
</feature>
<keyword evidence="7 8" id="KW-0472">Membrane</keyword>
<dbReference type="InterPro" id="IPR004840">
    <property type="entry name" value="Amino_acid_permease_CS"/>
</dbReference>
<keyword evidence="5" id="KW-0029">Amino-acid transport</keyword>
<comment type="subcellular location">
    <subcellularLocation>
        <location evidence="1">Cell membrane</location>
        <topology evidence="1">Multi-pass membrane protein</topology>
    </subcellularLocation>
</comment>
<dbReference type="GO" id="GO:0006865">
    <property type="term" value="P:amino acid transport"/>
    <property type="evidence" value="ECO:0007669"/>
    <property type="project" value="UniProtKB-KW"/>
</dbReference>
<accession>A0A4U9T624</accession>
<dbReference type="InterPro" id="IPR004841">
    <property type="entry name" value="AA-permease/SLC12A_dom"/>
</dbReference>
<dbReference type="AlphaFoldDB" id="A0A4U9T624"/>
<protein>
    <submittedName>
        <fullName evidence="10">D-serine/D-alanine/glycine transporter</fullName>
    </submittedName>
</protein>
<evidence type="ECO:0000256" key="2">
    <source>
        <dbReference type="ARBA" id="ARBA00022448"/>
    </source>
</evidence>
<gene>
    <name evidence="10" type="primary">cycA_2</name>
    <name evidence="10" type="ORF">NCTC12965_00061</name>
</gene>
<evidence type="ECO:0000313" key="10">
    <source>
        <dbReference type="EMBL" id="VTR14896.1"/>
    </source>
</evidence>
<evidence type="ECO:0000256" key="4">
    <source>
        <dbReference type="ARBA" id="ARBA00022692"/>
    </source>
</evidence>
<keyword evidence="2" id="KW-0813">Transport</keyword>
<dbReference type="Pfam" id="PF00324">
    <property type="entry name" value="AA_permease"/>
    <property type="match status" value="1"/>
</dbReference>
<keyword evidence="3" id="KW-1003">Cell membrane</keyword>
<feature type="transmembrane region" description="Helical" evidence="8">
    <location>
        <begin position="48"/>
        <end position="69"/>
    </location>
</feature>
<dbReference type="PANTHER" id="PTHR43495:SF2">
    <property type="entry name" value="D-SERINE_D-ALANINE_GLYCINE TRANSPORTER"/>
    <property type="match status" value="1"/>
</dbReference>
<evidence type="ECO:0000256" key="3">
    <source>
        <dbReference type="ARBA" id="ARBA00022475"/>
    </source>
</evidence>
<dbReference type="PANTHER" id="PTHR43495">
    <property type="entry name" value="GABA PERMEASE"/>
    <property type="match status" value="1"/>
</dbReference>
<feature type="domain" description="Amino acid permease/ SLC12A" evidence="9">
    <location>
        <begin position="1"/>
        <end position="67"/>
    </location>
</feature>
<dbReference type="GO" id="GO:0055085">
    <property type="term" value="P:transmembrane transport"/>
    <property type="evidence" value="ECO:0007669"/>
    <property type="project" value="InterPro"/>
</dbReference>
<evidence type="ECO:0000256" key="8">
    <source>
        <dbReference type="SAM" id="Phobius"/>
    </source>
</evidence>
<organism evidence="10">
    <name type="scientific">Serratia fonticola</name>
    <dbReference type="NCBI Taxonomy" id="47917"/>
    <lineage>
        <taxon>Bacteria</taxon>
        <taxon>Pseudomonadati</taxon>
        <taxon>Pseudomonadota</taxon>
        <taxon>Gammaproteobacteria</taxon>
        <taxon>Enterobacterales</taxon>
        <taxon>Yersiniaceae</taxon>
        <taxon>Serratia</taxon>
    </lineage>
</organism>
<evidence type="ECO:0000259" key="9">
    <source>
        <dbReference type="Pfam" id="PF00324"/>
    </source>
</evidence>
<proteinExistence type="predicted"/>
<evidence type="ECO:0000256" key="1">
    <source>
        <dbReference type="ARBA" id="ARBA00004651"/>
    </source>
</evidence>
<evidence type="ECO:0000256" key="6">
    <source>
        <dbReference type="ARBA" id="ARBA00022989"/>
    </source>
</evidence>
<dbReference type="Gene3D" id="1.20.1740.10">
    <property type="entry name" value="Amino acid/polyamine transporter I"/>
    <property type="match status" value="1"/>
</dbReference>